<comment type="subcellular location">
    <subcellularLocation>
        <location evidence="1 7">Cell membrane</location>
        <topology evidence="1 7">Multi-pass membrane protein</topology>
    </subcellularLocation>
</comment>
<evidence type="ECO:0000313" key="10">
    <source>
        <dbReference type="Proteomes" id="UP001519887"/>
    </source>
</evidence>
<protein>
    <submittedName>
        <fullName evidence="9">Carbohydrate ABC transporter permease</fullName>
    </submittedName>
</protein>
<dbReference type="PANTHER" id="PTHR32243:SF18">
    <property type="entry name" value="INNER MEMBRANE ABC TRANSPORTER PERMEASE PROTEIN YCJP"/>
    <property type="match status" value="1"/>
</dbReference>
<dbReference type="SUPFAM" id="SSF161098">
    <property type="entry name" value="MetI-like"/>
    <property type="match status" value="1"/>
</dbReference>
<organism evidence="9 10">
    <name type="scientific">Paenibacillus sepulcri</name>
    <dbReference type="NCBI Taxonomy" id="359917"/>
    <lineage>
        <taxon>Bacteria</taxon>
        <taxon>Bacillati</taxon>
        <taxon>Bacillota</taxon>
        <taxon>Bacilli</taxon>
        <taxon>Bacillales</taxon>
        <taxon>Paenibacillaceae</taxon>
        <taxon>Paenibacillus</taxon>
    </lineage>
</organism>
<dbReference type="Pfam" id="PF00528">
    <property type="entry name" value="BPD_transp_1"/>
    <property type="match status" value="1"/>
</dbReference>
<dbReference type="InterPro" id="IPR000515">
    <property type="entry name" value="MetI-like"/>
</dbReference>
<evidence type="ECO:0000259" key="8">
    <source>
        <dbReference type="PROSITE" id="PS50928"/>
    </source>
</evidence>
<keyword evidence="10" id="KW-1185">Reference proteome</keyword>
<dbReference type="InterPro" id="IPR050901">
    <property type="entry name" value="BP-dep_ABC_trans_perm"/>
</dbReference>
<comment type="similarity">
    <text evidence="7">Belongs to the binding-protein-dependent transport system permease family.</text>
</comment>
<evidence type="ECO:0000256" key="7">
    <source>
        <dbReference type="RuleBase" id="RU363032"/>
    </source>
</evidence>
<feature type="transmembrane region" description="Helical" evidence="7">
    <location>
        <begin position="188"/>
        <end position="213"/>
    </location>
</feature>
<evidence type="ECO:0000256" key="6">
    <source>
        <dbReference type="ARBA" id="ARBA00023136"/>
    </source>
</evidence>
<evidence type="ECO:0000256" key="3">
    <source>
        <dbReference type="ARBA" id="ARBA00022475"/>
    </source>
</evidence>
<feature type="transmembrane region" description="Helical" evidence="7">
    <location>
        <begin position="113"/>
        <end position="133"/>
    </location>
</feature>
<sequence>MRSGKRFRLVQYLFGILVAFCTLAPFLWLFISSISYQVDLTAVPLRWIPSHVTFQRYIDIFVNSDNDMAYTFRLSMGNSLIVALCTTLLALIIGGLAAHSFARYRFRFKQKMLYLFLFSYMIPSVVIVIPLFSMLNKFGMMDSRWTLILLDLTFVIPYVIWVMQSYLKFLSNDFYEAAYMDGCSRFQTIRLIIFPIIRPGVLSTCIFAFLLAWDEFFFALLFTSSLDAKTVPVAIAEFSGKNGVDYGMIATGGVLACLPPILISFIFQKHIVTGMTAGGVKE</sequence>
<dbReference type="PANTHER" id="PTHR32243">
    <property type="entry name" value="MALTOSE TRANSPORT SYSTEM PERMEASE-RELATED"/>
    <property type="match status" value="1"/>
</dbReference>
<keyword evidence="2 7" id="KW-0813">Transport</keyword>
<feature type="transmembrane region" description="Helical" evidence="7">
    <location>
        <begin position="145"/>
        <end position="167"/>
    </location>
</feature>
<keyword evidence="3" id="KW-1003">Cell membrane</keyword>
<feature type="transmembrane region" description="Helical" evidence="7">
    <location>
        <begin position="80"/>
        <end position="101"/>
    </location>
</feature>
<evidence type="ECO:0000256" key="2">
    <source>
        <dbReference type="ARBA" id="ARBA00022448"/>
    </source>
</evidence>
<name>A0ABS7BWJ3_9BACL</name>
<keyword evidence="6 7" id="KW-0472">Membrane</keyword>
<comment type="caution">
    <text evidence="9">The sequence shown here is derived from an EMBL/GenBank/DDBJ whole genome shotgun (WGS) entry which is preliminary data.</text>
</comment>
<dbReference type="Gene3D" id="1.10.3720.10">
    <property type="entry name" value="MetI-like"/>
    <property type="match status" value="1"/>
</dbReference>
<dbReference type="CDD" id="cd06261">
    <property type="entry name" value="TM_PBP2"/>
    <property type="match status" value="1"/>
</dbReference>
<evidence type="ECO:0000256" key="4">
    <source>
        <dbReference type="ARBA" id="ARBA00022692"/>
    </source>
</evidence>
<dbReference type="InterPro" id="IPR035906">
    <property type="entry name" value="MetI-like_sf"/>
</dbReference>
<gene>
    <name evidence="9" type="ORF">K0U00_03010</name>
</gene>
<evidence type="ECO:0000313" key="9">
    <source>
        <dbReference type="EMBL" id="MBW7453011.1"/>
    </source>
</evidence>
<feature type="transmembrane region" description="Helical" evidence="7">
    <location>
        <begin position="12"/>
        <end position="31"/>
    </location>
</feature>
<dbReference type="RefSeq" id="WP_210046325.1">
    <property type="nucleotide sequence ID" value="NZ_JBHLVU010000012.1"/>
</dbReference>
<feature type="transmembrane region" description="Helical" evidence="7">
    <location>
        <begin position="246"/>
        <end position="267"/>
    </location>
</feature>
<dbReference type="PROSITE" id="PS50928">
    <property type="entry name" value="ABC_TM1"/>
    <property type="match status" value="1"/>
</dbReference>
<reference evidence="9 10" key="1">
    <citation type="submission" date="2021-07" db="EMBL/GenBank/DDBJ databases">
        <title>Paenibacillus radiodurans sp. nov., isolated from the southeastern edge of Tengger Desert.</title>
        <authorList>
            <person name="Zhang G."/>
        </authorList>
    </citation>
    <scope>NUCLEOTIDE SEQUENCE [LARGE SCALE GENOMIC DNA]</scope>
    <source>
        <strain evidence="9 10">CCM 7311</strain>
    </source>
</reference>
<feature type="domain" description="ABC transmembrane type-1" evidence="8">
    <location>
        <begin position="76"/>
        <end position="267"/>
    </location>
</feature>
<evidence type="ECO:0000256" key="5">
    <source>
        <dbReference type="ARBA" id="ARBA00022989"/>
    </source>
</evidence>
<dbReference type="EMBL" id="JAHZIK010000032">
    <property type="protein sequence ID" value="MBW7453011.1"/>
    <property type="molecule type" value="Genomic_DNA"/>
</dbReference>
<proteinExistence type="inferred from homology"/>
<accession>A0ABS7BWJ3</accession>
<dbReference type="Proteomes" id="UP001519887">
    <property type="component" value="Unassembled WGS sequence"/>
</dbReference>
<keyword evidence="4 7" id="KW-0812">Transmembrane</keyword>
<keyword evidence="5 7" id="KW-1133">Transmembrane helix</keyword>
<evidence type="ECO:0000256" key="1">
    <source>
        <dbReference type="ARBA" id="ARBA00004651"/>
    </source>
</evidence>